<dbReference type="SUPFAM" id="SSF81296">
    <property type="entry name" value="E set domains"/>
    <property type="match status" value="1"/>
</dbReference>
<keyword evidence="3" id="KW-1185">Reference proteome</keyword>
<feature type="domain" description="IPT/TIG" evidence="1">
    <location>
        <begin position="36"/>
        <end position="112"/>
    </location>
</feature>
<dbReference type="Proteomes" id="UP000003586">
    <property type="component" value="Chromosome"/>
</dbReference>
<proteinExistence type="predicted"/>
<dbReference type="CDD" id="cd00102">
    <property type="entry name" value="IPT"/>
    <property type="match status" value="1"/>
</dbReference>
<dbReference type="Pfam" id="PF01833">
    <property type="entry name" value="TIG"/>
    <property type="match status" value="1"/>
</dbReference>
<accession>W0F8H7</accession>
<name>W0F8H7_9BACT</name>
<dbReference type="InterPro" id="IPR017803">
    <property type="entry name" value="CHP03437_C"/>
</dbReference>
<organism evidence="2 3">
    <name type="scientific">Niabella soli DSM 19437</name>
    <dbReference type="NCBI Taxonomy" id="929713"/>
    <lineage>
        <taxon>Bacteria</taxon>
        <taxon>Pseudomonadati</taxon>
        <taxon>Bacteroidota</taxon>
        <taxon>Chitinophagia</taxon>
        <taxon>Chitinophagales</taxon>
        <taxon>Chitinophagaceae</taxon>
        <taxon>Niabella</taxon>
    </lineage>
</organism>
<dbReference type="EMBL" id="CP007035">
    <property type="protein sequence ID" value="AHF18118.1"/>
    <property type="molecule type" value="Genomic_DNA"/>
</dbReference>
<dbReference type="NCBIfam" id="TIGR03437">
    <property type="entry name" value="Soli_cterm"/>
    <property type="match status" value="1"/>
</dbReference>
<dbReference type="OrthoDB" id="633200at2"/>
<protein>
    <recommendedName>
        <fullName evidence="1">IPT/TIG domain-containing protein</fullName>
    </recommendedName>
</protein>
<dbReference type="AlphaFoldDB" id="W0F8H7"/>
<reference evidence="2 3" key="1">
    <citation type="submission" date="2013-12" db="EMBL/GenBank/DDBJ databases">
        <authorList>
            <consortium name="DOE Joint Genome Institute"/>
            <person name="Eisen J."/>
            <person name="Huntemann M."/>
            <person name="Han J."/>
            <person name="Chen A."/>
            <person name="Kyrpides N."/>
            <person name="Mavromatis K."/>
            <person name="Markowitz V."/>
            <person name="Palaniappan K."/>
            <person name="Ivanova N."/>
            <person name="Schaumberg A."/>
            <person name="Pati A."/>
            <person name="Liolios K."/>
            <person name="Nordberg H.P."/>
            <person name="Cantor M.N."/>
            <person name="Hua S.X."/>
            <person name="Woyke T."/>
        </authorList>
    </citation>
    <scope>NUCLEOTIDE SEQUENCE [LARGE SCALE GENOMIC DNA]</scope>
    <source>
        <strain evidence="3">DSM 19437</strain>
    </source>
</reference>
<evidence type="ECO:0000313" key="3">
    <source>
        <dbReference type="Proteomes" id="UP000003586"/>
    </source>
</evidence>
<dbReference type="STRING" id="929713.NIASO_20790"/>
<dbReference type="KEGG" id="nso:NIASO_20790"/>
<dbReference type="HOGENOM" id="CLU_2047205_0_0_10"/>
<evidence type="ECO:0000313" key="2">
    <source>
        <dbReference type="EMBL" id="AHF18118.1"/>
    </source>
</evidence>
<dbReference type="Gene3D" id="2.60.40.10">
    <property type="entry name" value="Immunoglobulins"/>
    <property type="match status" value="1"/>
</dbReference>
<dbReference type="InterPro" id="IPR014756">
    <property type="entry name" value="Ig_E-set"/>
</dbReference>
<sequence>MRNKFICLIGSLFIATFIIIGCEKGPAYRTFTYPVPVASGMSPVTGYPGSNVSITGSNFDTLTGAVKVWFGGIPATTVVSCSNNQIVVQVPATATSGKVSLQVWTNKLDSIGTFTVTPRN</sequence>
<dbReference type="PROSITE" id="PS51257">
    <property type="entry name" value="PROKAR_LIPOPROTEIN"/>
    <property type="match status" value="1"/>
</dbReference>
<dbReference type="InterPro" id="IPR013783">
    <property type="entry name" value="Ig-like_fold"/>
</dbReference>
<evidence type="ECO:0000259" key="1">
    <source>
        <dbReference type="Pfam" id="PF01833"/>
    </source>
</evidence>
<gene>
    <name evidence="2" type="ORF">NIASO_20790</name>
</gene>
<dbReference type="InterPro" id="IPR002909">
    <property type="entry name" value="IPT_dom"/>
</dbReference>
<dbReference type="RefSeq" id="WP_008582492.1">
    <property type="nucleotide sequence ID" value="NZ_CP007035.1"/>
</dbReference>